<organism evidence="2 3">
    <name type="scientific">Bradyrhizobium canariense</name>
    <dbReference type="NCBI Taxonomy" id="255045"/>
    <lineage>
        <taxon>Bacteria</taxon>
        <taxon>Pseudomonadati</taxon>
        <taxon>Pseudomonadota</taxon>
        <taxon>Alphaproteobacteria</taxon>
        <taxon>Hyphomicrobiales</taxon>
        <taxon>Nitrobacteraceae</taxon>
        <taxon>Bradyrhizobium</taxon>
    </lineage>
</organism>
<reference evidence="2 3" key="1">
    <citation type="submission" date="2017-03" db="EMBL/GenBank/DDBJ databases">
        <title>Whole genome sequences of fourteen strains of Bradyrhizobium canariense and one strain of Bradyrhizobium japonicum isolated from Lupinus (Papilionoideae: Genisteae) species in Algeria.</title>
        <authorList>
            <person name="Crovadore J."/>
            <person name="Chekireb D."/>
            <person name="Brachmann A."/>
            <person name="Chablais R."/>
            <person name="Cochard B."/>
            <person name="Lefort F."/>
        </authorList>
    </citation>
    <scope>NUCLEOTIDE SEQUENCE [LARGE SCALE GENOMIC DNA]</scope>
    <source>
        <strain evidence="2 3">UBMAN05</strain>
    </source>
</reference>
<name>A0ABX3XCQ7_9BRAD</name>
<proteinExistence type="predicted"/>
<comment type="caution">
    <text evidence="2">The sequence shown here is derived from an EMBL/GenBank/DDBJ whole genome shotgun (WGS) entry which is preliminary data.</text>
</comment>
<feature type="compositionally biased region" description="Low complexity" evidence="1">
    <location>
        <begin position="220"/>
        <end position="229"/>
    </location>
</feature>
<accession>A0ABX3XCQ7</accession>
<evidence type="ECO:0000313" key="2">
    <source>
        <dbReference type="EMBL" id="OSJ36534.1"/>
    </source>
</evidence>
<dbReference type="Proteomes" id="UP000193884">
    <property type="component" value="Unassembled WGS sequence"/>
</dbReference>
<gene>
    <name evidence="2" type="ORF">BST63_00605</name>
</gene>
<sequence length="240" mass="26454">MLAQHAYNLLFRKPGSLHLSVLQKAGLKLQLEETGRGRSIGITWPIPARSSTTLRWSASCSRRPATPAAIEAASGWGHIYVELRRRSVTLALLWEEYRAHHPDGYGYSRFCDVYFEWRHGARATMRQTHAAGEKLFVEFAGDTVPVFEGVAGEVRAAKILTFLGGTPKALVSDNLKVGVTTASRYEPGTTGLPGSRGQLRHHRRDRASRATRPTSRRRFSSFSDGFSRGCAIGASSRSPS</sequence>
<evidence type="ECO:0008006" key="4">
    <source>
        <dbReference type="Google" id="ProtNLM"/>
    </source>
</evidence>
<evidence type="ECO:0000313" key="3">
    <source>
        <dbReference type="Proteomes" id="UP000193884"/>
    </source>
</evidence>
<protein>
    <recommendedName>
        <fullName evidence="4">Transposase</fullName>
    </recommendedName>
</protein>
<keyword evidence="3" id="KW-1185">Reference proteome</keyword>
<dbReference type="EMBL" id="NAFK01000086">
    <property type="protein sequence ID" value="OSJ36534.1"/>
    <property type="molecule type" value="Genomic_DNA"/>
</dbReference>
<evidence type="ECO:0000256" key="1">
    <source>
        <dbReference type="SAM" id="MobiDB-lite"/>
    </source>
</evidence>
<dbReference type="RefSeq" id="WP_085383134.1">
    <property type="nucleotide sequence ID" value="NZ_NAFJ01000059.1"/>
</dbReference>
<feature type="region of interest" description="Disordered" evidence="1">
    <location>
        <begin position="186"/>
        <end position="240"/>
    </location>
</feature>